<evidence type="ECO:0000256" key="7">
    <source>
        <dbReference type="ARBA" id="ARBA00023065"/>
    </source>
</evidence>
<evidence type="ECO:0000256" key="2">
    <source>
        <dbReference type="ARBA" id="ARBA00022448"/>
    </source>
</evidence>
<keyword evidence="2 11" id="KW-0813">Transport</keyword>
<evidence type="ECO:0000256" key="8">
    <source>
        <dbReference type="ARBA" id="ARBA00023077"/>
    </source>
</evidence>
<dbReference type="InterPro" id="IPR036942">
    <property type="entry name" value="Beta-barrel_TonB_sf"/>
</dbReference>
<comment type="subcellular location">
    <subcellularLocation>
        <location evidence="1 11">Cell outer membrane</location>
        <topology evidence="1 11">Multi-pass membrane protein</topology>
    </subcellularLocation>
</comment>
<evidence type="ECO:0000256" key="10">
    <source>
        <dbReference type="ARBA" id="ARBA00023237"/>
    </source>
</evidence>
<feature type="domain" description="TonB-dependent receptor plug" evidence="15">
    <location>
        <begin position="63"/>
        <end position="169"/>
    </location>
</feature>
<evidence type="ECO:0000256" key="9">
    <source>
        <dbReference type="ARBA" id="ARBA00023136"/>
    </source>
</evidence>
<evidence type="ECO:0000256" key="11">
    <source>
        <dbReference type="PROSITE-ProRule" id="PRU01360"/>
    </source>
</evidence>
<evidence type="ECO:0000259" key="15">
    <source>
        <dbReference type="Pfam" id="PF07715"/>
    </source>
</evidence>
<evidence type="ECO:0000256" key="5">
    <source>
        <dbReference type="ARBA" id="ARBA00022692"/>
    </source>
</evidence>
<keyword evidence="13" id="KW-0732">Signal</keyword>
<keyword evidence="5 11" id="KW-0812">Transmembrane</keyword>
<evidence type="ECO:0000313" key="16">
    <source>
        <dbReference type="EMBL" id="RMA79507.1"/>
    </source>
</evidence>
<sequence length="817" mass="92164">MARFTPNRARHPLASAVSLALASTMVSGTAIAQTAEEGETEERKGGMIEEVLVTATKRSENMQDVSQSIQVMSGEELTRSGMLNFQEFQAAIPSLSSVSTSPGRNEMVFRGISTGSQEWRTDSSVAVYMDEVPMTSAAQQVDPRMVDMAHIEALPGPQGTLFGSSSQSGAMKYVTNKPDASEMSGYIRGSWSTMSEGEDSTDVEAMVNLPIIDDVLALRVVGYDVNEGGYIDNVAGSDLFTGATNDSAVEDDFNDWKQSGVRATARWNISDNWNLDLMYIDQSSETTGDWKQDPALDDFEIVRFHKDIRTDDWWLGSLTLQGDIGDFAQLTYAAASVEREVDYEFDTMVSDQLRTRAYGIDNINYAYNPLYYHTAYDIGTVVNDQEGTRTSHEIRLASIGDSRFQWMVGAYYEDTYDAWDWYWVTPNLTSTPAWQALNYLAYWLQNNYNTGTIYPVAPTDRYYGEEFERTTKQTAVFGTFGYDITEAWNVEAGVRWFEYDRQRTEKQYWPYGVPFGNYDNGGVDEYAGTNSDTVYKFSTSYNISDDVMVYALYSEGFRLGGHNTVRNASSLPKEYGPDSLVNQEVGFKGQFFDDALQLNATYYQMDWTEMQREVGDPTALGAKGHVNLGDATSKGIEMSFTGWLSDSFMLQGTYFNGSSEIEETVYFSDVVPNLPGWADYELAAAGQPLAIAPDEKWWIKAEYTFHNAMLGADLWFSYDHSWQAAYAHDWWNAQNTVSGWGGNTIPDYEKANFQMGLWAADDWDVTFSIYNVWDDRSVNWVHTGDDWLLDQYNVSNYRSLESVIRPREFSIGFSKHF</sequence>
<dbReference type="Pfam" id="PF00593">
    <property type="entry name" value="TonB_dep_Rec_b-barrel"/>
    <property type="match status" value="1"/>
</dbReference>
<evidence type="ECO:0000256" key="6">
    <source>
        <dbReference type="ARBA" id="ARBA00023004"/>
    </source>
</evidence>
<keyword evidence="4" id="KW-0410">Iron transport</keyword>
<keyword evidence="8 12" id="KW-0798">TonB box</keyword>
<evidence type="ECO:0000256" key="4">
    <source>
        <dbReference type="ARBA" id="ARBA00022496"/>
    </source>
</evidence>
<dbReference type="SUPFAM" id="SSF56935">
    <property type="entry name" value="Porins"/>
    <property type="match status" value="1"/>
</dbReference>
<evidence type="ECO:0000256" key="13">
    <source>
        <dbReference type="SAM" id="SignalP"/>
    </source>
</evidence>
<dbReference type="PROSITE" id="PS52016">
    <property type="entry name" value="TONB_DEPENDENT_REC_3"/>
    <property type="match status" value="1"/>
</dbReference>
<keyword evidence="7" id="KW-0406">Ion transport</keyword>
<dbReference type="Proteomes" id="UP000267187">
    <property type="component" value="Unassembled WGS sequence"/>
</dbReference>
<keyword evidence="9 11" id="KW-0472">Membrane</keyword>
<reference evidence="16 17" key="1">
    <citation type="submission" date="2018-10" db="EMBL/GenBank/DDBJ databases">
        <title>Genomic Encyclopedia of Type Strains, Phase IV (KMG-IV): sequencing the most valuable type-strain genomes for metagenomic binning, comparative biology and taxonomic classification.</title>
        <authorList>
            <person name="Goeker M."/>
        </authorList>
    </citation>
    <scope>NUCLEOTIDE SEQUENCE [LARGE SCALE GENOMIC DNA]</scope>
    <source>
        <strain evidence="16 17">DSM 25080</strain>
    </source>
</reference>
<protein>
    <submittedName>
        <fullName evidence="16">Outer membrane receptor protein involved in Fe transport</fullName>
    </submittedName>
</protein>
<dbReference type="Gene3D" id="2.40.170.20">
    <property type="entry name" value="TonB-dependent receptor, beta-barrel domain"/>
    <property type="match status" value="1"/>
</dbReference>
<keyword evidence="17" id="KW-1185">Reference proteome</keyword>
<proteinExistence type="inferred from homology"/>
<dbReference type="PANTHER" id="PTHR32552:SF81">
    <property type="entry name" value="TONB-DEPENDENT OUTER MEMBRANE RECEPTOR"/>
    <property type="match status" value="1"/>
</dbReference>
<evidence type="ECO:0000313" key="17">
    <source>
        <dbReference type="Proteomes" id="UP000267187"/>
    </source>
</evidence>
<dbReference type="RefSeq" id="WP_147434532.1">
    <property type="nucleotide sequence ID" value="NZ_REFJ01000004.1"/>
</dbReference>
<evidence type="ECO:0000256" key="12">
    <source>
        <dbReference type="RuleBase" id="RU003357"/>
    </source>
</evidence>
<keyword evidence="10 11" id="KW-0998">Cell outer membrane</keyword>
<gene>
    <name evidence="16" type="ORF">DFR27_1948</name>
</gene>
<evidence type="ECO:0000256" key="3">
    <source>
        <dbReference type="ARBA" id="ARBA00022452"/>
    </source>
</evidence>
<keyword evidence="3 11" id="KW-1134">Transmembrane beta strand</keyword>
<dbReference type="Pfam" id="PF07715">
    <property type="entry name" value="Plug"/>
    <property type="match status" value="1"/>
</dbReference>
<evidence type="ECO:0000259" key="14">
    <source>
        <dbReference type="Pfam" id="PF00593"/>
    </source>
</evidence>
<name>A0A3M0A4G4_9GAMM</name>
<dbReference type="AlphaFoldDB" id="A0A3M0A4G4"/>
<keyword evidence="6" id="KW-0408">Iron</keyword>
<feature type="chain" id="PRO_5018298767" evidence="13">
    <location>
        <begin position="33"/>
        <end position="817"/>
    </location>
</feature>
<dbReference type="EMBL" id="REFJ01000004">
    <property type="protein sequence ID" value="RMA79507.1"/>
    <property type="molecule type" value="Genomic_DNA"/>
</dbReference>
<dbReference type="InterPro" id="IPR012910">
    <property type="entry name" value="Plug_dom"/>
</dbReference>
<dbReference type="PANTHER" id="PTHR32552">
    <property type="entry name" value="FERRICHROME IRON RECEPTOR-RELATED"/>
    <property type="match status" value="1"/>
</dbReference>
<dbReference type="GO" id="GO:0009279">
    <property type="term" value="C:cell outer membrane"/>
    <property type="evidence" value="ECO:0007669"/>
    <property type="project" value="UniProtKB-SubCell"/>
</dbReference>
<dbReference type="OrthoDB" id="127311at2"/>
<dbReference type="InterPro" id="IPR000531">
    <property type="entry name" value="Beta-barrel_TonB"/>
</dbReference>
<keyword evidence="16" id="KW-0675">Receptor</keyword>
<feature type="domain" description="TonB-dependent receptor-like beta-barrel" evidence="14">
    <location>
        <begin position="310"/>
        <end position="772"/>
    </location>
</feature>
<organism evidence="16 17">
    <name type="scientific">Umboniibacter marinipuniceus</name>
    <dbReference type="NCBI Taxonomy" id="569599"/>
    <lineage>
        <taxon>Bacteria</taxon>
        <taxon>Pseudomonadati</taxon>
        <taxon>Pseudomonadota</taxon>
        <taxon>Gammaproteobacteria</taxon>
        <taxon>Cellvibrionales</taxon>
        <taxon>Cellvibrionaceae</taxon>
        <taxon>Umboniibacter</taxon>
    </lineage>
</organism>
<evidence type="ECO:0000256" key="1">
    <source>
        <dbReference type="ARBA" id="ARBA00004571"/>
    </source>
</evidence>
<comment type="similarity">
    <text evidence="11 12">Belongs to the TonB-dependent receptor family.</text>
</comment>
<dbReference type="GO" id="GO:0006826">
    <property type="term" value="P:iron ion transport"/>
    <property type="evidence" value="ECO:0007669"/>
    <property type="project" value="UniProtKB-KW"/>
</dbReference>
<feature type="signal peptide" evidence="13">
    <location>
        <begin position="1"/>
        <end position="32"/>
    </location>
</feature>
<dbReference type="InterPro" id="IPR039426">
    <property type="entry name" value="TonB-dep_rcpt-like"/>
</dbReference>
<accession>A0A3M0A4G4</accession>
<comment type="caution">
    <text evidence="16">The sequence shown here is derived from an EMBL/GenBank/DDBJ whole genome shotgun (WGS) entry which is preliminary data.</text>
</comment>